<reference evidence="2 3" key="1">
    <citation type="submission" date="2019-08" db="EMBL/GenBank/DDBJ databases">
        <title>Selenomonas sp. mPRGC5 and Selenomonas sp. mPRGC8 isolated from ruminal fluid of dairy goat (Capra hircus).</title>
        <authorList>
            <person name="Poothong S."/>
            <person name="Nuengjamnong C."/>
            <person name="Tanasupawat S."/>
        </authorList>
    </citation>
    <scope>NUCLEOTIDE SEQUENCE [LARGE SCALE GENOMIC DNA]</scope>
    <source>
        <strain evidence="3">mPRGC5</strain>
    </source>
</reference>
<sequence length="223" mass="25965">MMRMNRHIRSFLIMVGMHIADRVEGGTLRNIERHPQLPEDTLSWREVDASLCEWFCAASAINRKVNRWNLHKYGGFSKWNPMGGELSRMMFASSWNIFSRRELIETIQDMSEQMREVMEEQVDMPKYAMVWQLQRLIQISSSGYIAGYLTLREALNTSFAAGKRLQQVVGSWDELAEGYVTAYNEFMDEEGAQLRAEAYQQMKLDSSNPCALVPFRLKLCKTW</sequence>
<keyword evidence="3" id="KW-1185">Reference proteome</keyword>
<dbReference type="AlphaFoldDB" id="A0A5D6W8J6"/>
<evidence type="ECO:0000313" key="3">
    <source>
        <dbReference type="Proteomes" id="UP000323646"/>
    </source>
</evidence>
<dbReference type="Proteomes" id="UP000323646">
    <property type="component" value="Unassembled WGS sequence"/>
</dbReference>
<accession>A0A5D6W8J6</accession>
<gene>
    <name evidence="2" type="ORF">FZ040_00780</name>
</gene>
<organism evidence="2 3">
    <name type="scientific">Selenomonas ruminis</name>
    <dbReference type="NCBI Taxonomy" id="2593411"/>
    <lineage>
        <taxon>Bacteria</taxon>
        <taxon>Bacillati</taxon>
        <taxon>Bacillota</taxon>
        <taxon>Negativicutes</taxon>
        <taxon>Selenomonadales</taxon>
        <taxon>Selenomonadaceae</taxon>
        <taxon>Selenomonas</taxon>
    </lineage>
</organism>
<proteinExistence type="predicted"/>
<dbReference type="EMBL" id="VTOY01000001">
    <property type="protein sequence ID" value="TYZ24613.1"/>
    <property type="molecule type" value="Genomic_DNA"/>
</dbReference>
<feature type="domain" description="DUF1266" evidence="1">
    <location>
        <begin position="117"/>
        <end position="201"/>
    </location>
</feature>
<protein>
    <submittedName>
        <fullName evidence="2">DUF1266 domain-containing protein</fullName>
    </submittedName>
</protein>
<name>A0A5D6W8J6_9FIRM</name>
<evidence type="ECO:0000313" key="2">
    <source>
        <dbReference type="EMBL" id="TYZ24613.1"/>
    </source>
</evidence>
<comment type="caution">
    <text evidence="2">The sequence shown here is derived from an EMBL/GenBank/DDBJ whole genome shotgun (WGS) entry which is preliminary data.</text>
</comment>
<evidence type="ECO:0000259" key="1">
    <source>
        <dbReference type="Pfam" id="PF06889"/>
    </source>
</evidence>
<dbReference type="Pfam" id="PF06889">
    <property type="entry name" value="DUF1266"/>
    <property type="match status" value="1"/>
</dbReference>
<dbReference type="InterPro" id="IPR009677">
    <property type="entry name" value="DUF1266"/>
</dbReference>
<dbReference type="OrthoDB" id="1666645at2"/>